<reference evidence="2 3" key="1">
    <citation type="submission" date="2020-01" db="EMBL/GenBank/DDBJ databases">
        <authorList>
            <person name="Lee S.D."/>
        </authorList>
    </citation>
    <scope>NUCLEOTIDE SEQUENCE [LARGE SCALE GENOMIC DNA]</scope>
    <source>
        <strain evidence="2 3">Lac-M11</strain>
    </source>
</reference>
<keyword evidence="3" id="KW-1185">Reference proteome</keyword>
<organism evidence="2 3">
    <name type="scientific">Rahnella contaminans</name>
    <dbReference type="NCBI Taxonomy" id="2703882"/>
    <lineage>
        <taxon>Bacteria</taxon>
        <taxon>Pseudomonadati</taxon>
        <taxon>Pseudomonadota</taxon>
        <taxon>Gammaproteobacteria</taxon>
        <taxon>Enterobacterales</taxon>
        <taxon>Yersiniaceae</taxon>
        <taxon>Rahnella</taxon>
    </lineage>
</organism>
<dbReference type="NCBIfam" id="TIGR01635">
    <property type="entry name" value="tail_comp_S"/>
    <property type="match status" value="1"/>
</dbReference>
<dbReference type="Pfam" id="PF05069">
    <property type="entry name" value="Phage_tail_S"/>
    <property type="match status" value="1"/>
</dbReference>
<dbReference type="InterPro" id="IPR006522">
    <property type="entry name" value="Phage_virion_morphogenesis"/>
</dbReference>
<protein>
    <submittedName>
        <fullName evidence="2">Phage virion morphogenesis protein</fullName>
    </submittedName>
</protein>
<evidence type="ECO:0000313" key="2">
    <source>
        <dbReference type="EMBL" id="NGX90020.1"/>
    </source>
</evidence>
<dbReference type="Proteomes" id="UP000476696">
    <property type="component" value="Unassembled WGS sequence"/>
</dbReference>
<evidence type="ECO:0000313" key="3">
    <source>
        <dbReference type="Proteomes" id="UP000476696"/>
    </source>
</evidence>
<evidence type="ECO:0000256" key="1">
    <source>
        <dbReference type="SAM" id="MobiDB-lite"/>
    </source>
</evidence>
<proteinExistence type="predicted"/>
<dbReference type="EMBL" id="JAADJS010000010">
    <property type="protein sequence ID" value="NGX90020.1"/>
    <property type="molecule type" value="Genomic_DNA"/>
</dbReference>
<sequence length="151" mass="17083">MSELTAFDTRLAGLIAALSPQSRKAMAATIAKRLRKHQQQRIKQQVTPEGQPFTPRRPQPLRAKKGRIKREMFAKLRTAKYMKAKGTADGALVEFTGQVQRMAKVHQYGLRDRPSVRAKEMQYPARPLLGLDAEDMKIVEGELLSKLTNEI</sequence>
<gene>
    <name evidence="2" type="ORF">GW579_23370</name>
</gene>
<dbReference type="RefSeq" id="WP_165062178.1">
    <property type="nucleotide sequence ID" value="NZ_JAADJS010000010.1"/>
</dbReference>
<feature type="region of interest" description="Disordered" evidence="1">
    <location>
        <begin position="28"/>
        <end position="65"/>
    </location>
</feature>
<comment type="caution">
    <text evidence="2">The sequence shown here is derived from an EMBL/GenBank/DDBJ whole genome shotgun (WGS) entry which is preliminary data.</text>
</comment>
<name>A0A6M2B9M6_9GAMM</name>
<accession>A0A6M2B9M6</accession>
<dbReference type="AlphaFoldDB" id="A0A6M2B9M6"/>
<reference evidence="2 3" key="2">
    <citation type="submission" date="2020-03" db="EMBL/GenBank/DDBJ databases">
        <title>Rahnella aceri sp. nov., isoated from traditional Jeju Makgeolli.</title>
        <authorList>
            <person name="Kim I.S."/>
            <person name="Jeon D."/>
        </authorList>
    </citation>
    <scope>NUCLEOTIDE SEQUENCE [LARGE SCALE GENOMIC DNA]</scope>
    <source>
        <strain evidence="2 3">Lac-M11</strain>
    </source>
</reference>